<protein>
    <recommendedName>
        <fullName evidence="3">Membrane or secreted protein</fullName>
    </recommendedName>
</protein>
<organism evidence="1 2">
    <name type="scientific">Zobellia barbeyronii</name>
    <dbReference type="NCBI Taxonomy" id="2748009"/>
    <lineage>
        <taxon>Bacteria</taxon>
        <taxon>Pseudomonadati</taxon>
        <taxon>Bacteroidota</taxon>
        <taxon>Flavobacteriia</taxon>
        <taxon>Flavobacteriales</taxon>
        <taxon>Flavobacteriaceae</taxon>
        <taxon>Zobellia</taxon>
    </lineage>
</organism>
<comment type="caution">
    <text evidence="1">The sequence shown here is derived from an EMBL/GenBank/DDBJ whole genome shotgun (WGS) entry which is preliminary data.</text>
</comment>
<evidence type="ECO:0000313" key="1">
    <source>
        <dbReference type="EMBL" id="MBT2163566.1"/>
    </source>
</evidence>
<dbReference type="EMBL" id="JACATN010000009">
    <property type="protein sequence ID" value="MBT2163566.1"/>
    <property type="molecule type" value="Genomic_DNA"/>
</dbReference>
<accession>A0ABS5WJJ8</accession>
<evidence type="ECO:0000313" key="2">
    <source>
        <dbReference type="Proteomes" id="UP000740413"/>
    </source>
</evidence>
<name>A0ABS5WJJ8_9FLAO</name>
<evidence type="ECO:0008006" key="3">
    <source>
        <dbReference type="Google" id="ProtNLM"/>
    </source>
</evidence>
<dbReference type="Proteomes" id="UP000740413">
    <property type="component" value="Unassembled WGS sequence"/>
</dbReference>
<gene>
    <name evidence="1" type="ORF">HW347_20010</name>
</gene>
<proteinExistence type="predicted"/>
<reference evidence="2" key="2">
    <citation type="submission" date="2023-07" db="EMBL/GenBank/DDBJ databases">
        <title>Zobellia barbeyronii sp. nov., a new marine flavobacterium, isolated from green and red algae.</title>
        <authorList>
            <person name="Nedashkovskaya O.I."/>
            <person name="Otstavnykh N."/>
            <person name="Zhukova N."/>
            <person name="Guzev K."/>
            <person name="Chausova V."/>
            <person name="Tekutyeva L."/>
            <person name="Mikhailov V."/>
            <person name="Isaeva M."/>
        </authorList>
    </citation>
    <scope>NUCLEOTIDE SEQUENCE [LARGE SCALE GENOMIC DNA]</scope>
    <source>
        <strain evidence="2">KMM 6746</strain>
    </source>
</reference>
<reference evidence="1 2" key="1">
    <citation type="submission" date="2020-06" db="EMBL/GenBank/DDBJ databases">
        <authorList>
            <person name="Isaeva M.P."/>
            <person name="Chernysheva N.Y."/>
        </authorList>
    </citation>
    <scope>NUCLEOTIDE SEQUENCE [LARGE SCALE GENOMIC DNA]</scope>
    <source>
        <strain evidence="1 2">KMM 6746</strain>
    </source>
</reference>
<dbReference type="Gene3D" id="2.40.128.490">
    <property type="entry name" value="Uncharacterised protein PF14869, DUF4488"/>
    <property type="match status" value="1"/>
</dbReference>
<sequence>MQAQLTSETYFSEENVDEKSVIHELHIIDDYLTHTIYEKNPTKFIMARGGFVKIEENRLVVLLEFNSNYENDQLKTLNIPFEQKEDDLILTMSSKKTFKPAPSLAQDLDGKWLFATRGPDEGQERRGEENPRKTLKILKDGRFQWIAYQTETMKFSGTGGGSFTSEDGKYTEHIEFFSKDNSRVGATLKFNYELKDNDWHHTGKNSKGEPMYEIWTKRKD</sequence>
<keyword evidence="2" id="KW-1185">Reference proteome</keyword>